<dbReference type="SUPFAM" id="SSF57774">
    <property type="entry name" value="Microbial and mitochondrial ADK, insert 'zinc finger' domain"/>
    <property type="match status" value="1"/>
</dbReference>
<keyword evidence="4 5" id="KW-0418">Kinase</keyword>
<dbReference type="Proteomes" id="UP001165289">
    <property type="component" value="Unassembled WGS sequence"/>
</dbReference>
<evidence type="ECO:0000313" key="6">
    <source>
        <dbReference type="EMBL" id="KAI6652154.1"/>
    </source>
</evidence>
<dbReference type="AlphaFoldDB" id="A0AAV7JTB5"/>
<dbReference type="Gene3D" id="3.40.50.300">
    <property type="entry name" value="P-loop containing nucleotide triphosphate hydrolases"/>
    <property type="match status" value="2"/>
</dbReference>
<name>A0AAV7JTB5_9METZ</name>
<comment type="similarity">
    <text evidence="1 5">Belongs to the adenylate kinase family.</text>
</comment>
<dbReference type="CDD" id="cd01428">
    <property type="entry name" value="ADK"/>
    <property type="match status" value="1"/>
</dbReference>
<dbReference type="InterPro" id="IPR027417">
    <property type="entry name" value="P-loop_NTPase"/>
</dbReference>
<dbReference type="SUPFAM" id="SSF52540">
    <property type="entry name" value="P-loop containing nucleoside triphosphate hydrolases"/>
    <property type="match status" value="2"/>
</dbReference>
<evidence type="ECO:0000256" key="2">
    <source>
        <dbReference type="ARBA" id="ARBA00022679"/>
    </source>
</evidence>
<dbReference type="PRINTS" id="PR00094">
    <property type="entry name" value="ADENYLTKNASE"/>
</dbReference>
<dbReference type="InterPro" id="IPR036193">
    <property type="entry name" value="ADK_active_lid_dom_sf"/>
</dbReference>
<comment type="caution">
    <text evidence="6">The sequence shown here is derived from an EMBL/GenBank/DDBJ whole genome shotgun (WGS) entry which is preliminary data.</text>
</comment>
<dbReference type="EMBL" id="JAKMXF010000299">
    <property type="protein sequence ID" value="KAI6652154.1"/>
    <property type="molecule type" value="Genomic_DNA"/>
</dbReference>
<accession>A0AAV7JTB5</accession>
<reference evidence="6 7" key="1">
    <citation type="journal article" date="2023" name="BMC Biol.">
        <title>The compact genome of the sponge Oopsacas minuta (Hexactinellida) is lacking key metazoan core genes.</title>
        <authorList>
            <person name="Santini S."/>
            <person name="Schenkelaars Q."/>
            <person name="Jourda C."/>
            <person name="Duchesne M."/>
            <person name="Belahbib H."/>
            <person name="Rocher C."/>
            <person name="Selva M."/>
            <person name="Riesgo A."/>
            <person name="Vervoort M."/>
            <person name="Leys S.P."/>
            <person name="Kodjabachian L."/>
            <person name="Le Bivic A."/>
            <person name="Borchiellini C."/>
            <person name="Claverie J.M."/>
            <person name="Renard E."/>
        </authorList>
    </citation>
    <scope>NUCLEOTIDE SEQUENCE [LARGE SCALE GENOMIC DNA]</scope>
    <source>
        <strain evidence="6">SPO-2</strain>
    </source>
</reference>
<dbReference type="InterPro" id="IPR000850">
    <property type="entry name" value="Adenylat/UMP-CMP_kin"/>
</dbReference>
<evidence type="ECO:0000256" key="5">
    <source>
        <dbReference type="RuleBase" id="RU003330"/>
    </source>
</evidence>
<dbReference type="GO" id="GO:0005524">
    <property type="term" value="F:ATP binding"/>
    <property type="evidence" value="ECO:0007669"/>
    <property type="project" value="InterPro"/>
</dbReference>
<evidence type="ECO:0000256" key="4">
    <source>
        <dbReference type="ARBA" id="ARBA00022777"/>
    </source>
</evidence>
<dbReference type="GO" id="GO:0004017">
    <property type="term" value="F:AMP kinase activity"/>
    <property type="evidence" value="ECO:0007669"/>
    <property type="project" value="InterPro"/>
</dbReference>
<dbReference type="PANTHER" id="PTHR23359">
    <property type="entry name" value="NUCLEOTIDE KINASE"/>
    <property type="match status" value="1"/>
</dbReference>
<evidence type="ECO:0000256" key="3">
    <source>
        <dbReference type="ARBA" id="ARBA00022741"/>
    </source>
</evidence>
<gene>
    <name evidence="6" type="ORF">LOD99_7171</name>
</gene>
<sequence length="491" mass="56228">MDSTQKPLVIPPEYSAYAENHSLFAFFRSVLEELSIHKPKDPLQRIVEICKRKDHKIVRIFVLGPPSSGKKTLGKQIARKLKCKFIDPEIIFKDTDKGEQINEQIEKGIPLTPRQKTNIISQYLRKSDLLTRGMVMSGFPTTPEEARLLQAEGVLADHIIFLDGTRSVLQERSDGKRIDSLTEDIYHFPLNMPDNPDVTARLREVPDARSVFERQWTSYYRHLDSLQQCYDFRDKPLKNVYSVFSIDQPLQSLASQVFEFLSQNAFRTLSPVVPRVLLLAAPGAGKNTQAAMLSEKYNLVNIDFDLILKEIYQGGGALAERMKLFVNRNLPLPTELLIKVLLPRLSTLDAAKRGWVLHSFPNTGEEAQSLISEGVLPNRVVYLDVSRDVVIERLTLRRIDPITGRTYHTLYNPPPNTRISSRTLVHPQDEADVVTQRIVRFESYQSEIQEMYEMISKHINGEQDPHAVFECVENFIVNELSHPYDQSEMDI</sequence>
<keyword evidence="2 5" id="KW-0808">Transferase</keyword>
<protein>
    <submittedName>
        <fullName evidence="6">Adenylate kinase 8-like isoform X2</fullName>
    </submittedName>
</protein>
<keyword evidence="7" id="KW-1185">Reference proteome</keyword>
<dbReference type="CDD" id="cd22979">
    <property type="entry name" value="DD_AK8"/>
    <property type="match status" value="1"/>
</dbReference>
<keyword evidence="3" id="KW-0547">Nucleotide-binding</keyword>
<organism evidence="6 7">
    <name type="scientific">Oopsacas minuta</name>
    <dbReference type="NCBI Taxonomy" id="111878"/>
    <lineage>
        <taxon>Eukaryota</taxon>
        <taxon>Metazoa</taxon>
        <taxon>Porifera</taxon>
        <taxon>Hexactinellida</taxon>
        <taxon>Hexasterophora</taxon>
        <taxon>Lyssacinosida</taxon>
        <taxon>Leucopsacidae</taxon>
        <taxon>Oopsacas</taxon>
    </lineage>
</organism>
<evidence type="ECO:0000313" key="7">
    <source>
        <dbReference type="Proteomes" id="UP001165289"/>
    </source>
</evidence>
<proteinExistence type="inferred from homology"/>
<dbReference type="Pfam" id="PF00406">
    <property type="entry name" value="ADK"/>
    <property type="match status" value="2"/>
</dbReference>
<evidence type="ECO:0000256" key="1">
    <source>
        <dbReference type="ARBA" id="ARBA00007220"/>
    </source>
</evidence>